<feature type="compositionally biased region" description="Basic and acidic residues" evidence="10">
    <location>
        <begin position="97"/>
        <end position="120"/>
    </location>
</feature>
<evidence type="ECO:0000313" key="11">
    <source>
        <dbReference type="EMBL" id="MFD1485771.1"/>
    </source>
</evidence>
<dbReference type="InterPro" id="IPR003849">
    <property type="entry name" value="Preprotein_translocase_YajC"/>
</dbReference>
<evidence type="ECO:0000256" key="4">
    <source>
        <dbReference type="ARBA" id="ARBA00022475"/>
    </source>
</evidence>
<evidence type="ECO:0000313" key="12">
    <source>
        <dbReference type="Proteomes" id="UP001597252"/>
    </source>
</evidence>
<dbReference type="Proteomes" id="UP001597252">
    <property type="component" value="Unassembled WGS sequence"/>
</dbReference>
<comment type="caution">
    <text evidence="11">The sequence shown here is derived from an EMBL/GenBank/DDBJ whole genome shotgun (WGS) entry which is preliminary data.</text>
</comment>
<keyword evidence="3" id="KW-0813">Transport</keyword>
<keyword evidence="6" id="KW-0653">Protein transport</keyword>
<sequence>MILLIVVMFAFMYFGMMRPQKKQQQKRAEMLQQMKKGDKVVTIGGLHGVIDSIDNAKGTVDLDLDGIFLTFNLSAIRTVEPTTTTPAATSDAVQPQDDAKSTDDKPYSEPTSEDEHSDKD</sequence>
<keyword evidence="12" id="KW-1185">Reference proteome</keyword>
<dbReference type="PANTHER" id="PTHR33909:SF1">
    <property type="entry name" value="SEC TRANSLOCON ACCESSORY COMPLEX SUBUNIT YAJC"/>
    <property type="match status" value="1"/>
</dbReference>
<dbReference type="NCBIfam" id="TIGR00739">
    <property type="entry name" value="yajC"/>
    <property type="match status" value="1"/>
</dbReference>
<evidence type="ECO:0000256" key="2">
    <source>
        <dbReference type="ARBA" id="ARBA00006742"/>
    </source>
</evidence>
<evidence type="ECO:0000256" key="10">
    <source>
        <dbReference type="SAM" id="MobiDB-lite"/>
    </source>
</evidence>
<keyword evidence="5" id="KW-0812">Transmembrane</keyword>
<keyword evidence="9" id="KW-0472">Membrane</keyword>
<feature type="region of interest" description="Disordered" evidence="10">
    <location>
        <begin position="80"/>
        <end position="120"/>
    </location>
</feature>
<evidence type="ECO:0000256" key="6">
    <source>
        <dbReference type="ARBA" id="ARBA00022927"/>
    </source>
</evidence>
<keyword evidence="8" id="KW-0811">Translocation</keyword>
<name>A0ABW4EAQ8_9LACO</name>
<dbReference type="SMART" id="SM01323">
    <property type="entry name" value="YajC"/>
    <property type="match status" value="1"/>
</dbReference>
<evidence type="ECO:0000256" key="3">
    <source>
        <dbReference type="ARBA" id="ARBA00022448"/>
    </source>
</evidence>
<proteinExistence type="inferred from homology"/>
<dbReference type="PANTHER" id="PTHR33909">
    <property type="entry name" value="SEC TRANSLOCON ACCESSORY COMPLEX SUBUNIT YAJC"/>
    <property type="match status" value="1"/>
</dbReference>
<evidence type="ECO:0000256" key="9">
    <source>
        <dbReference type="ARBA" id="ARBA00023136"/>
    </source>
</evidence>
<evidence type="ECO:0000256" key="1">
    <source>
        <dbReference type="ARBA" id="ARBA00004162"/>
    </source>
</evidence>
<keyword evidence="4" id="KW-1003">Cell membrane</keyword>
<dbReference type="EMBL" id="JBHTON010000037">
    <property type="protein sequence ID" value="MFD1485771.1"/>
    <property type="molecule type" value="Genomic_DNA"/>
</dbReference>
<gene>
    <name evidence="11" type="primary">yajC</name>
    <name evidence="11" type="ORF">ACFQ5J_11065</name>
</gene>
<evidence type="ECO:0000256" key="5">
    <source>
        <dbReference type="ARBA" id="ARBA00022692"/>
    </source>
</evidence>
<evidence type="ECO:0000256" key="8">
    <source>
        <dbReference type="ARBA" id="ARBA00023010"/>
    </source>
</evidence>
<protein>
    <submittedName>
        <fullName evidence="11">Preprotein translocase subunit YajC</fullName>
    </submittedName>
</protein>
<dbReference type="RefSeq" id="WP_125753476.1">
    <property type="nucleotide sequence ID" value="NZ_JBHTON010000037.1"/>
</dbReference>
<comment type="subcellular location">
    <subcellularLocation>
        <location evidence="1">Cell membrane</location>
        <topology evidence="1">Single-pass membrane protein</topology>
    </subcellularLocation>
</comment>
<organism evidence="11 12">
    <name type="scientific">Lacticaseibacillus baoqingensis</name>
    <dbReference type="NCBI Taxonomy" id="2486013"/>
    <lineage>
        <taxon>Bacteria</taxon>
        <taxon>Bacillati</taxon>
        <taxon>Bacillota</taxon>
        <taxon>Bacilli</taxon>
        <taxon>Lactobacillales</taxon>
        <taxon>Lactobacillaceae</taxon>
        <taxon>Lacticaseibacillus</taxon>
    </lineage>
</organism>
<dbReference type="Pfam" id="PF02699">
    <property type="entry name" value="YajC"/>
    <property type="match status" value="1"/>
</dbReference>
<accession>A0ABW4EAQ8</accession>
<comment type="similarity">
    <text evidence="2">Belongs to the YajC family.</text>
</comment>
<evidence type="ECO:0000256" key="7">
    <source>
        <dbReference type="ARBA" id="ARBA00022989"/>
    </source>
</evidence>
<keyword evidence="7" id="KW-1133">Transmembrane helix</keyword>
<reference evidence="12" key="1">
    <citation type="journal article" date="2019" name="Int. J. Syst. Evol. Microbiol.">
        <title>The Global Catalogue of Microorganisms (GCM) 10K type strain sequencing project: providing services to taxonomists for standard genome sequencing and annotation.</title>
        <authorList>
            <consortium name="The Broad Institute Genomics Platform"/>
            <consortium name="The Broad Institute Genome Sequencing Center for Infectious Disease"/>
            <person name="Wu L."/>
            <person name="Ma J."/>
        </authorList>
    </citation>
    <scope>NUCLEOTIDE SEQUENCE [LARGE SCALE GENOMIC DNA]</scope>
    <source>
        <strain evidence="12">CCM 8903</strain>
    </source>
</reference>